<organism evidence="2 3">
    <name type="scientific">Nocardia vinacea</name>
    <dbReference type="NCBI Taxonomy" id="96468"/>
    <lineage>
        <taxon>Bacteria</taxon>
        <taxon>Bacillati</taxon>
        <taxon>Actinomycetota</taxon>
        <taxon>Actinomycetes</taxon>
        <taxon>Mycobacteriales</taxon>
        <taxon>Nocardiaceae</taxon>
        <taxon>Nocardia</taxon>
    </lineage>
</organism>
<keyword evidence="1" id="KW-0472">Membrane</keyword>
<dbReference type="RefSeq" id="WP_327100429.1">
    <property type="nucleotide sequence ID" value="NZ_CP109149.1"/>
</dbReference>
<feature type="transmembrane region" description="Helical" evidence="1">
    <location>
        <begin position="41"/>
        <end position="59"/>
    </location>
</feature>
<gene>
    <name evidence="2" type="ORF">OG563_03735</name>
</gene>
<feature type="transmembrane region" description="Helical" evidence="1">
    <location>
        <begin position="71"/>
        <end position="93"/>
    </location>
</feature>
<keyword evidence="1" id="KW-1133">Transmembrane helix</keyword>
<name>A0ABZ1YZR6_9NOCA</name>
<proteinExistence type="predicted"/>
<evidence type="ECO:0000256" key="1">
    <source>
        <dbReference type="SAM" id="Phobius"/>
    </source>
</evidence>
<accession>A0ABZ1YZR6</accession>
<keyword evidence="1" id="KW-0812">Transmembrane</keyword>
<keyword evidence="3" id="KW-1185">Reference proteome</keyword>
<reference evidence="2" key="1">
    <citation type="submission" date="2022-10" db="EMBL/GenBank/DDBJ databases">
        <title>The complete genomes of actinobacterial strains from the NBC collection.</title>
        <authorList>
            <person name="Joergensen T.S."/>
            <person name="Alvarez Arevalo M."/>
            <person name="Sterndorff E.B."/>
            <person name="Faurdal D."/>
            <person name="Vuksanovic O."/>
            <person name="Mourched A.-S."/>
            <person name="Charusanti P."/>
            <person name="Shaw S."/>
            <person name="Blin K."/>
            <person name="Weber T."/>
        </authorList>
    </citation>
    <scope>NUCLEOTIDE SEQUENCE</scope>
    <source>
        <strain evidence="2">NBC_01482</strain>
    </source>
</reference>
<dbReference type="Proteomes" id="UP001432062">
    <property type="component" value="Chromosome"/>
</dbReference>
<evidence type="ECO:0000313" key="2">
    <source>
        <dbReference type="EMBL" id="WUV47362.1"/>
    </source>
</evidence>
<protein>
    <submittedName>
        <fullName evidence="2">Uncharacterized protein</fullName>
    </submittedName>
</protein>
<evidence type="ECO:0000313" key="3">
    <source>
        <dbReference type="Proteomes" id="UP001432062"/>
    </source>
</evidence>
<dbReference type="EMBL" id="CP109441">
    <property type="protein sequence ID" value="WUV47362.1"/>
    <property type="molecule type" value="Genomic_DNA"/>
</dbReference>
<sequence>MLTAVIAGLLVRWLVIPERRRSLVLLPNGPHLVYAQARPIRLRGPFIALTALWAALLITEIATNPAASNTLLYVYLLALAASAVNLTTIHLQWRFAGTVLDHLAHTAGR</sequence>